<keyword evidence="2" id="KW-1133">Transmembrane helix</keyword>
<evidence type="ECO:0000256" key="2">
    <source>
        <dbReference type="SAM" id="Phobius"/>
    </source>
</evidence>
<keyword evidence="2" id="KW-0812">Transmembrane</keyword>
<feature type="region of interest" description="Disordered" evidence="1">
    <location>
        <begin position="120"/>
        <end position="208"/>
    </location>
</feature>
<feature type="region of interest" description="Disordered" evidence="1">
    <location>
        <begin position="727"/>
        <end position="765"/>
    </location>
</feature>
<name>A0A7M5XNN0_9CNID</name>
<feature type="region of interest" description="Disordered" evidence="1">
    <location>
        <begin position="450"/>
        <end position="486"/>
    </location>
</feature>
<proteinExistence type="predicted"/>
<dbReference type="EnsemblMetazoa" id="CLYHEMT025573.1">
    <property type="protein sequence ID" value="CLYHEMP025573.1"/>
    <property type="gene ID" value="CLYHEMG025573"/>
</dbReference>
<keyword evidence="4" id="KW-1185">Reference proteome</keyword>
<feature type="region of interest" description="Disordered" evidence="1">
    <location>
        <begin position="523"/>
        <end position="545"/>
    </location>
</feature>
<feature type="transmembrane region" description="Helical" evidence="2">
    <location>
        <begin position="20"/>
        <end position="44"/>
    </location>
</feature>
<feature type="compositionally biased region" description="Polar residues" evidence="1">
    <location>
        <begin position="464"/>
        <end position="486"/>
    </location>
</feature>
<accession>A0A7M5XNN0</accession>
<dbReference type="EnsemblMetazoa" id="CLYHEMT008079.1">
    <property type="protein sequence ID" value="CLYHEMP008079.1"/>
    <property type="gene ID" value="CLYHEMG008079"/>
</dbReference>
<feature type="compositionally biased region" description="Low complexity" evidence="1">
    <location>
        <begin position="120"/>
        <end position="175"/>
    </location>
</feature>
<evidence type="ECO:0000313" key="3">
    <source>
        <dbReference type="EnsemblMetazoa" id="CLYHEMP025573.1"/>
    </source>
</evidence>
<organism evidence="3 4">
    <name type="scientific">Clytia hemisphaerica</name>
    <dbReference type="NCBI Taxonomy" id="252671"/>
    <lineage>
        <taxon>Eukaryota</taxon>
        <taxon>Metazoa</taxon>
        <taxon>Cnidaria</taxon>
        <taxon>Hydrozoa</taxon>
        <taxon>Hydroidolina</taxon>
        <taxon>Leptothecata</taxon>
        <taxon>Obeliida</taxon>
        <taxon>Clytiidae</taxon>
        <taxon>Clytia</taxon>
    </lineage>
</organism>
<dbReference type="Proteomes" id="UP000594262">
    <property type="component" value="Unplaced"/>
</dbReference>
<feature type="compositionally biased region" description="Low complexity" evidence="1">
    <location>
        <begin position="183"/>
        <end position="208"/>
    </location>
</feature>
<feature type="compositionally biased region" description="Basic and acidic residues" evidence="1">
    <location>
        <begin position="749"/>
        <end position="761"/>
    </location>
</feature>
<reference evidence="3" key="1">
    <citation type="submission" date="2021-01" db="UniProtKB">
        <authorList>
            <consortium name="EnsemblMetazoa"/>
        </authorList>
    </citation>
    <scope>IDENTIFICATION</scope>
</reference>
<feature type="compositionally biased region" description="Low complexity" evidence="1">
    <location>
        <begin position="523"/>
        <end position="532"/>
    </location>
</feature>
<evidence type="ECO:0000313" key="4">
    <source>
        <dbReference type="Proteomes" id="UP000594262"/>
    </source>
</evidence>
<keyword evidence="2" id="KW-0472">Membrane</keyword>
<sequence>FFPSSDGGLSCLHIVKAYSFSWNIMFLVCRLQFVTLLVLILSIVNGVQSNCCPNPGIPKPCPAGQQAVRIPFNVLGCNTPCVNWFCTGVKTAITTTTASQPTNDRVEPTTVTATISTTLSTTPATTVSPSPVTTQSPETTTTTLPVTTDPTTLTTQSTTKTETTTTKPSNTTTQPIVTLPIASNTTSKSTQTVSTQPTTTKQSSTTKSTQNNECERTCWSNQPITNCRQQYNQKIVTLTLKVNKCECQAQKCVATDSCVYNDSLILNHEEFRTDCKQVCVCVKGNLRCVAACSSEEAVIDCSERRSERRPGGRRDGRREHPEKVLARRRLMNEEVSKKCGCEIRKSVRCKRPTTTDDKTSMYLYIGIGIAAVLVFIFIILCFIKFCCMKDRKKDGKESMKCEHQKHQRLSVRVRRTSSWMKTRSLPAAPCDEEGCINSRCPASDNRKLLRSSNKSKGKLHKFQDGTSAKTRYMPSPNTGRKSNESLASTNKAFTFQPANDDEGTYYTQPNMASIPNGGSSSYLSSAGPLSTSIPQGSPLSTSMTGAGSLLSSPIPSHKNSTASIEMYDLNHAVIIDDEIDPENDPTSDNFRGKDRSYSKLSCIQDEISHYQGLDIETQDSKVESTKNIDDDTQSVLYQSLDSPPYQSIEKYQKTSNLEDSNEYLQATDGGSYQDMTSAIDGGNNYQDMSGVYCQPNKMSYPYSKKFLSEDLSFPKGPFNNTGNVLKSDLKSGLPKNNMKELPPNQDSVDSTHYEVSDKQDPDYQNDYVSSYLDLTAPDEELQY</sequence>
<dbReference type="AlphaFoldDB" id="A0A7M5XNN0"/>
<feature type="transmembrane region" description="Helical" evidence="2">
    <location>
        <begin position="361"/>
        <end position="383"/>
    </location>
</feature>
<protein>
    <submittedName>
        <fullName evidence="3">Uncharacterized protein</fullName>
    </submittedName>
</protein>
<evidence type="ECO:0000256" key="1">
    <source>
        <dbReference type="SAM" id="MobiDB-lite"/>
    </source>
</evidence>
<feature type="compositionally biased region" description="Polar residues" evidence="1">
    <location>
        <begin position="533"/>
        <end position="545"/>
    </location>
</feature>